<name>A0ABY5RDX5_HALLR</name>
<protein>
    <submittedName>
        <fullName evidence="3">Uncharacterized protein</fullName>
    </submittedName>
</protein>
<evidence type="ECO:0000256" key="1">
    <source>
        <dbReference type="SAM" id="MobiDB-lite"/>
    </source>
</evidence>
<dbReference type="Proteomes" id="UP001058330">
    <property type="component" value="Chromosome"/>
</dbReference>
<evidence type="ECO:0000313" key="3">
    <source>
        <dbReference type="EMBL" id="UVE49658.1"/>
    </source>
</evidence>
<organism evidence="3 4">
    <name type="scientific">Haloferax larsenii</name>
    <dbReference type="NCBI Taxonomy" id="302484"/>
    <lineage>
        <taxon>Archaea</taxon>
        <taxon>Methanobacteriati</taxon>
        <taxon>Methanobacteriota</taxon>
        <taxon>Stenosarchaea group</taxon>
        <taxon>Halobacteria</taxon>
        <taxon>Halobacteriales</taxon>
        <taxon>Haloferacaceae</taxon>
        <taxon>Haloferax</taxon>
    </lineage>
</organism>
<feature type="transmembrane region" description="Helical" evidence="2">
    <location>
        <begin position="73"/>
        <end position="94"/>
    </location>
</feature>
<dbReference type="EMBL" id="CP078063">
    <property type="protein sequence ID" value="UVE49658.1"/>
    <property type="molecule type" value="Genomic_DNA"/>
</dbReference>
<proteinExistence type="predicted"/>
<feature type="region of interest" description="Disordered" evidence="1">
    <location>
        <begin position="249"/>
        <end position="283"/>
    </location>
</feature>
<feature type="transmembrane region" description="Helical" evidence="2">
    <location>
        <begin position="31"/>
        <end position="53"/>
    </location>
</feature>
<reference evidence="3" key="1">
    <citation type="submission" date="2021-07" db="EMBL/GenBank/DDBJ databases">
        <title>Studies on halocins as antimicrobial molecules from haloarchaea.</title>
        <authorList>
            <person name="Kumar S."/>
            <person name="Khare S.K."/>
        </authorList>
    </citation>
    <scope>NUCLEOTIDE SEQUENCE</scope>
    <source>
        <strain evidence="3">NCIM 5678</strain>
    </source>
</reference>
<evidence type="ECO:0000256" key="2">
    <source>
        <dbReference type="SAM" id="Phobius"/>
    </source>
</evidence>
<keyword evidence="2" id="KW-1133">Transmembrane helix</keyword>
<keyword evidence="2" id="KW-0812">Transmembrane</keyword>
<evidence type="ECO:0000313" key="4">
    <source>
        <dbReference type="Proteomes" id="UP001058330"/>
    </source>
</evidence>
<dbReference type="GeneID" id="74529672"/>
<sequence length="283" mass="31698">MIRDRFTSDDESTEEQKEMVVRPGRRTKLDAAVDITIALLPYSFILGLGYVGLGLLGLVPLPTFGLKLTVMNLLIASGAITGFLTFSLASYLAIEWHRDVDYVHVVELDKTGKQIDQETMTPQRWRKMEVRDDAGRMPPTRKTKSGDTVYLCKEVNMAKNYVKPAGDIENAPVDDQIIASKSALETFVTLMETRARNYDKVRGNLPAIRETLASRNLTDMAVSMEQSEHGGEQVEHLFESIVSDYEAIESERDDQSAEQLMRSLGLDVNQMRNTESSGGENEQ</sequence>
<keyword evidence="2" id="KW-0472">Membrane</keyword>
<dbReference type="RefSeq" id="WP_258302084.1">
    <property type="nucleotide sequence ID" value="NZ_CP078063.1"/>
</dbReference>
<feature type="compositionally biased region" description="Polar residues" evidence="1">
    <location>
        <begin position="270"/>
        <end position="283"/>
    </location>
</feature>
<accession>A0ABY5RDX5</accession>
<gene>
    <name evidence="3" type="ORF">KU306_12160</name>
</gene>
<keyword evidence="4" id="KW-1185">Reference proteome</keyword>